<evidence type="ECO:0000256" key="1">
    <source>
        <dbReference type="ARBA" id="ARBA00004141"/>
    </source>
</evidence>
<evidence type="ECO:0000256" key="4">
    <source>
        <dbReference type="ARBA" id="ARBA00023136"/>
    </source>
</evidence>
<keyword evidence="8" id="KW-1185">Reference proteome</keyword>
<reference evidence="7 8" key="1">
    <citation type="submission" date="2020-06" db="EMBL/GenBank/DDBJ databases">
        <title>Actinokineospora xiongansis sp. nov., isolated from soil of Baiyangdian.</title>
        <authorList>
            <person name="Zhang X."/>
        </authorList>
    </citation>
    <scope>NUCLEOTIDE SEQUENCE [LARGE SCALE GENOMIC DNA]</scope>
    <source>
        <strain evidence="7 8">HBU206404</strain>
    </source>
</reference>
<feature type="transmembrane region" description="Helical" evidence="5">
    <location>
        <begin position="114"/>
        <end position="132"/>
    </location>
</feature>
<comment type="subcellular location">
    <subcellularLocation>
        <location evidence="1">Membrane</location>
        <topology evidence="1">Multi-pass membrane protein</topology>
    </subcellularLocation>
</comment>
<evidence type="ECO:0000259" key="6">
    <source>
        <dbReference type="Pfam" id="PF04932"/>
    </source>
</evidence>
<feature type="transmembrane region" description="Helical" evidence="5">
    <location>
        <begin position="202"/>
        <end position="219"/>
    </location>
</feature>
<feature type="transmembrane region" description="Helical" evidence="5">
    <location>
        <begin position="357"/>
        <end position="375"/>
    </location>
</feature>
<sequence>MIHRAGTLDGLSGLHSTVGPAHDRLQRYGPFALVLFLLATSKWGSYLPTGHAPYIADIVLAVLLADRVLGAAAHRGYRAPRDTSLSIAAAALLTVSTCWFILGPWDLHALRDAAPYLYVVVVFLVLVPADSATRTMSRMIDVALVFHAVWCTVSLLGPGLIDAMPRLGGELPLFSNRGDFDGMVSGLLAGLALYRLLAGRAIVFNLVLLGSSVGLTLALGSRGGLLSLVTALIVGAVVGHGRRDGGHDARRWPIALLLLVVPASVPFAAQGQAFERLSASVANLWTPTEDVAGAQGTARARYETWQLLVAWVREDPVRDVVGVGFGPNILVDSKADVTLFGGGIDVVRSPHNYLVGTWARLGLIGLAIALALTLIGWRLAYRVASRGRARLSDADVLAILLVVTVPLVAFVGVVLESPFGAIPYFWALAHLGALARTGAFTTRTAGSLRRAG</sequence>
<dbReference type="GO" id="GO:0016874">
    <property type="term" value="F:ligase activity"/>
    <property type="evidence" value="ECO:0007669"/>
    <property type="project" value="UniProtKB-KW"/>
</dbReference>
<feature type="transmembrane region" description="Helical" evidence="5">
    <location>
        <begin position="254"/>
        <end position="274"/>
    </location>
</feature>
<feature type="domain" description="O-antigen ligase-related" evidence="6">
    <location>
        <begin position="212"/>
        <end position="369"/>
    </location>
</feature>
<evidence type="ECO:0000313" key="8">
    <source>
        <dbReference type="Proteomes" id="UP000734823"/>
    </source>
</evidence>
<dbReference type="EMBL" id="JABVED010000006">
    <property type="protein sequence ID" value="MBC6447994.1"/>
    <property type="molecule type" value="Genomic_DNA"/>
</dbReference>
<feature type="transmembrane region" description="Helical" evidence="5">
    <location>
        <begin position="85"/>
        <end position="102"/>
    </location>
</feature>
<gene>
    <name evidence="7" type="ORF">GPZ80_12525</name>
</gene>
<dbReference type="InterPro" id="IPR007016">
    <property type="entry name" value="O-antigen_ligase-rel_domated"/>
</dbReference>
<dbReference type="Proteomes" id="UP000734823">
    <property type="component" value="Unassembled WGS sequence"/>
</dbReference>
<evidence type="ECO:0000256" key="5">
    <source>
        <dbReference type="SAM" id="Phobius"/>
    </source>
</evidence>
<evidence type="ECO:0000256" key="2">
    <source>
        <dbReference type="ARBA" id="ARBA00022692"/>
    </source>
</evidence>
<dbReference type="InterPro" id="IPR051533">
    <property type="entry name" value="WaaL-like"/>
</dbReference>
<keyword evidence="4 5" id="KW-0472">Membrane</keyword>
<name>A0ABR7L6F1_9PSEU</name>
<keyword evidence="7" id="KW-0436">Ligase</keyword>
<protein>
    <submittedName>
        <fullName evidence="7">O-antigen ligase family protein</fullName>
    </submittedName>
</protein>
<keyword evidence="2 5" id="KW-0812">Transmembrane</keyword>
<feature type="transmembrane region" description="Helical" evidence="5">
    <location>
        <begin position="139"/>
        <end position="160"/>
    </location>
</feature>
<comment type="caution">
    <text evidence="7">The sequence shown here is derived from an EMBL/GenBank/DDBJ whole genome shotgun (WGS) entry which is preliminary data.</text>
</comment>
<feature type="transmembrane region" description="Helical" evidence="5">
    <location>
        <begin position="396"/>
        <end position="415"/>
    </location>
</feature>
<dbReference type="PANTHER" id="PTHR37422:SF17">
    <property type="entry name" value="O-ANTIGEN LIGASE"/>
    <property type="match status" value="1"/>
</dbReference>
<keyword evidence="3 5" id="KW-1133">Transmembrane helix</keyword>
<dbReference type="RefSeq" id="WP_187220501.1">
    <property type="nucleotide sequence ID" value="NZ_JABVED010000006.1"/>
</dbReference>
<dbReference type="PANTHER" id="PTHR37422">
    <property type="entry name" value="TEICHURONIC ACID BIOSYNTHESIS PROTEIN TUAE"/>
    <property type="match status" value="1"/>
</dbReference>
<evidence type="ECO:0000313" key="7">
    <source>
        <dbReference type="EMBL" id="MBC6447994.1"/>
    </source>
</evidence>
<organism evidence="7 8">
    <name type="scientific">Actinokineospora xionganensis</name>
    <dbReference type="NCBI Taxonomy" id="2684470"/>
    <lineage>
        <taxon>Bacteria</taxon>
        <taxon>Bacillati</taxon>
        <taxon>Actinomycetota</taxon>
        <taxon>Actinomycetes</taxon>
        <taxon>Pseudonocardiales</taxon>
        <taxon>Pseudonocardiaceae</taxon>
        <taxon>Actinokineospora</taxon>
    </lineage>
</organism>
<dbReference type="Pfam" id="PF04932">
    <property type="entry name" value="Wzy_C"/>
    <property type="match status" value="1"/>
</dbReference>
<feature type="transmembrane region" description="Helical" evidence="5">
    <location>
        <begin position="225"/>
        <end position="242"/>
    </location>
</feature>
<feature type="transmembrane region" description="Helical" evidence="5">
    <location>
        <begin position="180"/>
        <end position="197"/>
    </location>
</feature>
<evidence type="ECO:0000256" key="3">
    <source>
        <dbReference type="ARBA" id="ARBA00022989"/>
    </source>
</evidence>
<proteinExistence type="predicted"/>
<feature type="transmembrane region" description="Helical" evidence="5">
    <location>
        <begin position="421"/>
        <end position="440"/>
    </location>
</feature>
<accession>A0ABR7L6F1</accession>